<keyword evidence="2" id="KW-0396">Initiation factor</keyword>
<dbReference type="HAMAP" id="MF_00216">
    <property type="entry name" value="aIF_1A"/>
    <property type="match status" value="1"/>
</dbReference>
<dbReference type="InterPro" id="IPR001253">
    <property type="entry name" value="TIF_eIF-1A"/>
</dbReference>
<dbReference type="InterPro" id="IPR012340">
    <property type="entry name" value="NA-bd_OB-fold"/>
</dbReference>
<organism evidence="2">
    <name type="scientific">Mimivirus LCMiAC01</name>
    <dbReference type="NCBI Taxonomy" id="2506608"/>
    <lineage>
        <taxon>Viruses</taxon>
        <taxon>Varidnaviria</taxon>
        <taxon>Bamfordvirae</taxon>
        <taxon>Nucleocytoviricota</taxon>
        <taxon>Megaviricetes</taxon>
        <taxon>Imitervirales</taxon>
        <taxon>Mimiviridae</taxon>
        <taxon>Klosneuvirinae</taxon>
    </lineage>
</organism>
<dbReference type="PROSITE" id="PS50832">
    <property type="entry name" value="S1_IF1_TYPE"/>
    <property type="match status" value="1"/>
</dbReference>
<proteinExistence type="inferred from homology"/>
<accession>A0A481Z1U5</accession>
<keyword evidence="2" id="KW-0648">Protein biosynthesis</keyword>
<dbReference type="InterPro" id="IPR006196">
    <property type="entry name" value="RNA-binding_domain_S1_IF1"/>
</dbReference>
<reference evidence="2" key="1">
    <citation type="journal article" date="2019" name="MBio">
        <title>Virus Genomes from Deep Sea Sediments Expand the Ocean Megavirome and Support Independent Origins of Viral Gigantism.</title>
        <authorList>
            <person name="Backstrom D."/>
            <person name="Yutin N."/>
            <person name="Jorgensen S.L."/>
            <person name="Dharamshi J."/>
            <person name="Homa F."/>
            <person name="Zaremba-Niedwiedzka K."/>
            <person name="Spang A."/>
            <person name="Wolf Y.I."/>
            <person name="Koonin E.V."/>
            <person name="Ettema T.J."/>
        </authorList>
    </citation>
    <scope>NUCLEOTIDE SEQUENCE</scope>
</reference>
<protein>
    <submittedName>
        <fullName evidence="2">Translation initiation factor</fullName>
    </submittedName>
</protein>
<dbReference type="SMART" id="SM00652">
    <property type="entry name" value="eIF1a"/>
    <property type="match status" value="1"/>
</dbReference>
<evidence type="ECO:0000313" key="2">
    <source>
        <dbReference type="EMBL" id="QBK88744.1"/>
    </source>
</evidence>
<evidence type="ECO:0000259" key="1">
    <source>
        <dbReference type="PROSITE" id="PS50832"/>
    </source>
</evidence>
<sequence length="150" mass="17009">MPNKRGGKRSRRYKKQTIKQKINFIEKDDNQVYAIVLKKMGGSRLQVKCSDGGKVRSAVIPGKFRKRIWINPGDILLCNIVIMGTRTNSCYIELKYDEESVSRLKRNGELDFIGDGTNNGSNIEFSNDVFSTNASDNKEKIVEPIDFDSV</sequence>
<name>A0A481Z1U5_9VIRU</name>
<dbReference type="EMBL" id="MK500397">
    <property type="protein sequence ID" value="QBK88744.1"/>
    <property type="molecule type" value="Genomic_DNA"/>
</dbReference>
<dbReference type="PANTHER" id="PTHR21668">
    <property type="entry name" value="EIF-1A"/>
    <property type="match status" value="1"/>
</dbReference>
<dbReference type="Gene3D" id="2.40.50.140">
    <property type="entry name" value="Nucleic acid-binding proteins"/>
    <property type="match status" value="1"/>
</dbReference>
<gene>
    <name evidence="2" type="ORF">LCMiAC01_04260</name>
</gene>
<feature type="domain" description="S1-like" evidence="1">
    <location>
        <begin position="20"/>
        <end position="97"/>
    </location>
</feature>
<dbReference type="GO" id="GO:0003723">
    <property type="term" value="F:RNA binding"/>
    <property type="evidence" value="ECO:0007669"/>
    <property type="project" value="InterPro"/>
</dbReference>
<dbReference type="SUPFAM" id="SSF50249">
    <property type="entry name" value="Nucleic acid-binding proteins"/>
    <property type="match status" value="1"/>
</dbReference>
<dbReference type="Pfam" id="PF01176">
    <property type="entry name" value="eIF-1a"/>
    <property type="match status" value="1"/>
</dbReference>